<dbReference type="NCBIfam" id="NF033432">
    <property type="entry name" value="ThioGly_TfuA_rel"/>
    <property type="match status" value="1"/>
</dbReference>
<evidence type="ECO:0000313" key="3">
    <source>
        <dbReference type="Proteomes" id="UP000077066"/>
    </source>
</evidence>
<proteinExistence type="predicted"/>
<sequence>MKKIIIYLGPSLPLNKAEEILKADYRPPVKRNDVLKSIDESPDIIGIIDGVFHQSPAVSHKEILKAIEKGITVVGGSSMGALRASELDSLGMKGIGYVYKQYAEGEIESDDDVSLTFTSDDYTPVSEALINVEYNLNTAEKQNIINSEDKKEILKASKSIYYPLRTYPKILSKSKISDETKDKFKEFLKIAIDIKQQDAIDLLKYIKEL</sequence>
<comment type="caution">
    <text evidence="2">The sequence shown here is derived from an EMBL/GenBank/DDBJ whole genome shotgun (WGS) entry which is preliminary data.</text>
</comment>
<dbReference type="Pfam" id="PF07812">
    <property type="entry name" value="TfuA"/>
    <property type="match status" value="1"/>
</dbReference>
<dbReference type="EMBL" id="LWMT01000242">
    <property type="protein sequence ID" value="KZX11767.1"/>
    <property type="molecule type" value="Genomic_DNA"/>
</dbReference>
<evidence type="ECO:0000313" key="2">
    <source>
        <dbReference type="EMBL" id="KZX11767.1"/>
    </source>
</evidence>
<feature type="domain" description="TfuA-like core" evidence="1">
    <location>
        <begin position="49"/>
        <end position="166"/>
    </location>
</feature>
<dbReference type="AlphaFoldDB" id="A0A166C6W6"/>
<organism evidence="2 3">
    <name type="scientific">Methanobrevibacter filiformis</name>
    <dbReference type="NCBI Taxonomy" id="55758"/>
    <lineage>
        <taxon>Archaea</taxon>
        <taxon>Methanobacteriati</taxon>
        <taxon>Methanobacteriota</taxon>
        <taxon>Methanomada group</taxon>
        <taxon>Methanobacteria</taxon>
        <taxon>Methanobacteriales</taxon>
        <taxon>Methanobacteriaceae</taxon>
        <taxon>Methanobrevibacter</taxon>
    </lineage>
</organism>
<keyword evidence="3" id="KW-1185">Reference proteome</keyword>
<dbReference type="InterPro" id="IPR012924">
    <property type="entry name" value="TfuA_core"/>
</dbReference>
<gene>
    <name evidence="2" type="ORF">MBFIL_13290</name>
</gene>
<name>A0A166C6W6_9EURY</name>
<evidence type="ECO:0000259" key="1">
    <source>
        <dbReference type="Pfam" id="PF07812"/>
    </source>
</evidence>
<reference evidence="2 3" key="1">
    <citation type="submission" date="2016-04" db="EMBL/GenBank/DDBJ databases">
        <title>Genome sequence of Methanobrevibacter filiformis DSM 11501.</title>
        <authorList>
            <person name="Poehlein A."/>
            <person name="Seedorf H."/>
            <person name="Daniel R."/>
        </authorList>
    </citation>
    <scope>NUCLEOTIDE SEQUENCE [LARGE SCALE GENOMIC DNA]</scope>
    <source>
        <strain evidence="2 3">DSM 11501</strain>
    </source>
</reference>
<dbReference type="RefSeq" id="WP_066972921.1">
    <property type="nucleotide sequence ID" value="NZ_LWMT01000242.1"/>
</dbReference>
<dbReference type="STRING" id="55758.MBFIL_13290"/>
<dbReference type="Proteomes" id="UP000077066">
    <property type="component" value="Unassembled WGS sequence"/>
</dbReference>
<dbReference type="OrthoDB" id="61834at2157"/>
<dbReference type="PATRIC" id="fig|55758.3.peg.1512"/>
<accession>A0A166C6W6</accession>
<protein>
    <submittedName>
        <fullName evidence="2">TfuA-like protein</fullName>
    </submittedName>
</protein>